<dbReference type="EMBL" id="JAMC01000001">
    <property type="protein sequence ID" value="KEJ90541.1"/>
    <property type="molecule type" value="Genomic_DNA"/>
</dbReference>
<dbReference type="GO" id="GO:0071978">
    <property type="term" value="P:bacterial-type flagellum-dependent swarming motility"/>
    <property type="evidence" value="ECO:0007669"/>
    <property type="project" value="TreeGrafter"/>
</dbReference>
<keyword evidence="8 10" id="KW-1133">Transmembrane helix</keyword>
<dbReference type="GO" id="GO:0005886">
    <property type="term" value="C:plasma membrane"/>
    <property type="evidence" value="ECO:0007669"/>
    <property type="project" value="UniProtKB-SubCell"/>
</dbReference>
<keyword evidence="12" id="KW-1185">Reference proteome</keyword>
<keyword evidence="11" id="KW-0966">Cell projection</keyword>
<dbReference type="PANTHER" id="PTHR35091:SF2">
    <property type="entry name" value="FLAGELLAR PROTEIN FLIL"/>
    <property type="match status" value="1"/>
</dbReference>
<evidence type="ECO:0000256" key="4">
    <source>
        <dbReference type="ARBA" id="ARBA00022475"/>
    </source>
</evidence>
<dbReference type="RefSeq" id="WP_025058915.1">
    <property type="nucleotide sequence ID" value="NZ_JAMC01000001.1"/>
</dbReference>
<keyword evidence="11" id="KW-0969">Cilium</keyword>
<evidence type="ECO:0000256" key="10">
    <source>
        <dbReference type="RuleBase" id="RU364125"/>
    </source>
</evidence>
<comment type="function">
    <text evidence="1 10">Controls the rotational direction of flagella during chemotaxis.</text>
</comment>
<feature type="transmembrane region" description="Helical" evidence="10">
    <location>
        <begin position="20"/>
        <end position="39"/>
    </location>
</feature>
<name>A0A073IM45_9RHOB</name>
<evidence type="ECO:0000256" key="9">
    <source>
        <dbReference type="ARBA" id="ARBA00023136"/>
    </source>
</evidence>
<dbReference type="OrthoDB" id="7619358at2"/>
<comment type="similarity">
    <text evidence="3 10">Belongs to the FliL family.</text>
</comment>
<dbReference type="AlphaFoldDB" id="A0A073IM45"/>
<comment type="caution">
    <text evidence="11">The sequence shown here is derived from an EMBL/GenBank/DDBJ whole genome shotgun (WGS) entry which is preliminary data.</text>
</comment>
<keyword evidence="6 10" id="KW-0812">Transmembrane</keyword>
<evidence type="ECO:0000256" key="2">
    <source>
        <dbReference type="ARBA" id="ARBA00004162"/>
    </source>
</evidence>
<evidence type="ECO:0000313" key="11">
    <source>
        <dbReference type="EMBL" id="KEJ90541.1"/>
    </source>
</evidence>
<dbReference type="eggNOG" id="COG1580">
    <property type="taxonomic scope" value="Bacteria"/>
</dbReference>
<dbReference type="GO" id="GO:0006935">
    <property type="term" value="P:chemotaxis"/>
    <property type="evidence" value="ECO:0007669"/>
    <property type="project" value="UniProtKB-KW"/>
</dbReference>
<evidence type="ECO:0000256" key="7">
    <source>
        <dbReference type="ARBA" id="ARBA00022779"/>
    </source>
</evidence>
<evidence type="ECO:0000256" key="6">
    <source>
        <dbReference type="ARBA" id="ARBA00022692"/>
    </source>
</evidence>
<protein>
    <recommendedName>
        <fullName evidence="10">Flagellar protein FliL</fullName>
    </recommendedName>
</protein>
<dbReference type="InterPro" id="IPR005503">
    <property type="entry name" value="FliL"/>
</dbReference>
<organism evidence="11 12">
    <name type="scientific">Sulfitobacter donghicola DSW-25 = KCTC 12864 = JCM 14565</name>
    <dbReference type="NCBI Taxonomy" id="1300350"/>
    <lineage>
        <taxon>Bacteria</taxon>
        <taxon>Pseudomonadati</taxon>
        <taxon>Pseudomonadota</taxon>
        <taxon>Alphaproteobacteria</taxon>
        <taxon>Rhodobacterales</taxon>
        <taxon>Roseobacteraceae</taxon>
        <taxon>Sulfitobacter</taxon>
    </lineage>
</organism>
<sequence>MAQEEPTEETDPPKKSKMPMIIGLSLALVGGGGGFFAAWSGMILGGSEAETEVAQEEVKDPYGDIAFIEMDQMTISINATPQDRFLRFRAQLEVPNGHKENVTKVMPRVVDVLNSYLRALEVTDFESQAALTRLRAQMLRRVQIVTGEGHVNDLLIMEFVLT</sequence>
<evidence type="ECO:0000313" key="12">
    <source>
        <dbReference type="Proteomes" id="UP000027734"/>
    </source>
</evidence>
<keyword evidence="4" id="KW-1003">Cell membrane</keyword>
<dbReference type="STRING" id="1300350.Z948_1506"/>
<keyword evidence="5 10" id="KW-0145">Chemotaxis</keyword>
<evidence type="ECO:0000256" key="8">
    <source>
        <dbReference type="ARBA" id="ARBA00022989"/>
    </source>
</evidence>
<dbReference type="PANTHER" id="PTHR35091">
    <property type="entry name" value="FLAGELLAR PROTEIN FLIL"/>
    <property type="match status" value="1"/>
</dbReference>
<accession>A0A073IM45</accession>
<evidence type="ECO:0000256" key="5">
    <source>
        <dbReference type="ARBA" id="ARBA00022500"/>
    </source>
</evidence>
<dbReference type="Pfam" id="PF03748">
    <property type="entry name" value="FliL"/>
    <property type="match status" value="1"/>
</dbReference>
<dbReference type="Proteomes" id="UP000027734">
    <property type="component" value="Unassembled WGS sequence"/>
</dbReference>
<reference evidence="11 12" key="1">
    <citation type="submission" date="2014-01" db="EMBL/GenBank/DDBJ databases">
        <title>Sulfitobacter donghicola JCM 14565 Genome Sequencing.</title>
        <authorList>
            <person name="Lai Q."/>
            <person name="Hong Z."/>
        </authorList>
    </citation>
    <scope>NUCLEOTIDE SEQUENCE [LARGE SCALE GENOMIC DNA]</scope>
    <source>
        <strain evidence="11 12">JCM 14565</strain>
    </source>
</reference>
<evidence type="ECO:0000256" key="3">
    <source>
        <dbReference type="ARBA" id="ARBA00008281"/>
    </source>
</evidence>
<comment type="subcellular location">
    <subcellularLocation>
        <location evidence="10">Cell inner membrane</location>
    </subcellularLocation>
    <subcellularLocation>
        <location evidence="2">Cell membrane</location>
        <topology evidence="2">Single-pass membrane protein</topology>
    </subcellularLocation>
</comment>
<keyword evidence="9 10" id="KW-0472">Membrane</keyword>
<keyword evidence="11" id="KW-0282">Flagellum</keyword>
<gene>
    <name evidence="11" type="ORF">DSW25_01085</name>
</gene>
<keyword evidence="10" id="KW-0997">Cell inner membrane</keyword>
<proteinExistence type="inferred from homology"/>
<keyword evidence="7 10" id="KW-0283">Flagellar rotation</keyword>
<dbReference type="GO" id="GO:0009425">
    <property type="term" value="C:bacterial-type flagellum basal body"/>
    <property type="evidence" value="ECO:0007669"/>
    <property type="project" value="InterPro"/>
</dbReference>
<evidence type="ECO:0000256" key="1">
    <source>
        <dbReference type="ARBA" id="ARBA00002254"/>
    </source>
</evidence>